<gene>
    <name evidence="3" type="ORF">N7472_008977</name>
</gene>
<reference evidence="3" key="2">
    <citation type="journal article" date="2023" name="IMA Fungus">
        <title>Comparative genomic study of the Penicillium genus elucidates a diverse pangenome and 15 lateral gene transfer events.</title>
        <authorList>
            <person name="Petersen C."/>
            <person name="Sorensen T."/>
            <person name="Nielsen M.R."/>
            <person name="Sondergaard T.E."/>
            <person name="Sorensen J.L."/>
            <person name="Fitzpatrick D.A."/>
            <person name="Frisvad J.C."/>
            <person name="Nielsen K.L."/>
        </authorList>
    </citation>
    <scope>NUCLEOTIDE SEQUENCE</scope>
    <source>
        <strain evidence="3">IBT 16849</strain>
    </source>
</reference>
<dbReference type="Proteomes" id="UP001150879">
    <property type="component" value="Unassembled WGS sequence"/>
</dbReference>
<dbReference type="GO" id="GO:0005829">
    <property type="term" value="C:cytosol"/>
    <property type="evidence" value="ECO:0007669"/>
    <property type="project" value="TreeGrafter"/>
</dbReference>
<dbReference type="InterPro" id="IPR008145">
    <property type="entry name" value="GK/Ca_channel_bsu"/>
</dbReference>
<organism evidence="3 4">
    <name type="scientific">Penicillium cf. griseofulvum</name>
    <dbReference type="NCBI Taxonomy" id="2972120"/>
    <lineage>
        <taxon>Eukaryota</taxon>
        <taxon>Fungi</taxon>
        <taxon>Dikarya</taxon>
        <taxon>Ascomycota</taxon>
        <taxon>Pezizomycotina</taxon>
        <taxon>Eurotiomycetes</taxon>
        <taxon>Eurotiomycetidae</taxon>
        <taxon>Eurotiales</taxon>
        <taxon>Aspergillaceae</taxon>
        <taxon>Penicillium</taxon>
    </lineage>
</organism>
<proteinExistence type="predicted"/>
<sequence>MRALEARLRGRGTEKEEDIQKRLARAKVELEFADSQTNDKIIVNDNVETAYWELDEFVFELA</sequence>
<dbReference type="OrthoDB" id="6334211at2759"/>
<comment type="caution">
    <text evidence="3">The sequence shown here is derived from an EMBL/GenBank/DDBJ whole genome shotgun (WGS) entry which is preliminary data.</text>
</comment>
<dbReference type="PANTHER" id="PTHR23117:SF13">
    <property type="entry name" value="GUANYLATE KINASE"/>
    <property type="match status" value="1"/>
</dbReference>
<dbReference type="InterPro" id="IPR027417">
    <property type="entry name" value="P-loop_NTPase"/>
</dbReference>
<reference evidence="3" key="1">
    <citation type="submission" date="2022-11" db="EMBL/GenBank/DDBJ databases">
        <authorList>
            <person name="Petersen C."/>
        </authorList>
    </citation>
    <scope>NUCLEOTIDE SEQUENCE</scope>
    <source>
        <strain evidence="3">IBT 16849</strain>
    </source>
</reference>
<keyword evidence="1" id="KW-0808">Transferase</keyword>
<feature type="domain" description="Guanylate kinase/L-type calcium channel beta subunit" evidence="2">
    <location>
        <begin position="3"/>
        <end position="59"/>
    </location>
</feature>
<evidence type="ECO:0000256" key="1">
    <source>
        <dbReference type="ARBA" id="ARBA00022679"/>
    </source>
</evidence>
<dbReference type="PANTHER" id="PTHR23117">
    <property type="entry name" value="GUANYLATE KINASE-RELATED"/>
    <property type="match status" value="1"/>
</dbReference>
<accession>A0A9W9J4N9</accession>
<dbReference type="Gene3D" id="3.40.50.300">
    <property type="entry name" value="P-loop containing nucleotide triphosphate hydrolases"/>
    <property type="match status" value="1"/>
</dbReference>
<evidence type="ECO:0000259" key="2">
    <source>
        <dbReference type="Pfam" id="PF00625"/>
    </source>
</evidence>
<dbReference type="AlphaFoldDB" id="A0A9W9J4N9"/>
<keyword evidence="3" id="KW-0418">Kinase</keyword>
<keyword evidence="4" id="KW-1185">Reference proteome</keyword>
<name>A0A9W9J4N9_9EURO</name>
<evidence type="ECO:0000313" key="3">
    <source>
        <dbReference type="EMBL" id="KAJ5189963.1"/>
    </source>
</evidence>
<dbReference type="Pfam" id="PF00625">
    <property type="entry name" value="Guanylate_kin"/>
    <property type="match status" value="1"/>
</dbReference>
<evidence type="ECO:0000313" key="4">
    <source>
        <dbReference type="Proteomes" id="UP001150879"/>
    </source>
</evidence>
<dbReference type="SUPFAM" id="SSF52540">
    <property type="entry name" value="P-loop containing nucleoside triphosphate hydrolases"/>
    <property type="match status" value="1"/>
</dbReference>
<dbReference type="GO" id="GO:0004385">
    <property type="term" value="F:GMP kinase activity"/>
    <property type="evidence" value="ECO:0007669"/>
    <property type="project" value="TreeGrafter"/>
</dbReference>
<protein>
    <submittedName>
        <fullName evidence="3">Guanylate kinase/L-type calcium channel</fullName>
    </submittedName>
</protein>
<dbReference type="EMBL" id="JAPQKP010000005">
    <property type="protein sequence ID" value="KAJ5189963.1"/>
    <property type="molecule type" value="Genomic_DNA"/>
</dbReference>